<protein>
    <submittedName>
        <fullName evidence="1">Uncharacterized protein</fullName>
    </submittedName>
</protein>
<dbReference type="Gene3D" id="2.40.70.10">
    <property type="entry name" value="Acid Proteases"/>
    <property type="match status" value="1"/>
</dbReference>
<name>A0A9D3ZJ41_9ROSI</name>
<dbReference type="PANTHER" id="PTHR35046:SF9">
    <property type="entry name" value="RNA-DIRECTED DNA POLYMERASE"/>
    <property type="match status" value="1"/>
</dbReference>
<evidence type="ECO:0000313" key="2">
    <source>
        <dbReference type="Proteomes" id="UP000828251"/>
    </source>
</evidence>
<comment type="caution">
    <text evidence="1">The sequence shown here is derived from an EMBL/GenBank/DDBJ whole genome shotgun (WGS) entry which is preliminary data.</text>
</comment>
<dbReference type="InterPro" id="IPR021109">
    <property type="entry name" value="Peptidase_aspartic_dom_sf"/>
</dbReference>
<dbReference type="EMBL" id="JAIQCV010000012">
    <property type="protein sequence ID" value="KAH1039388.1"/>
    <property type="molecule type" value="Genomic_DNA"/>
</dbReference>
<reference evidence="1 2" key="1">
    <citation type="journal article" date="2021" name="Plant Biotechnol. J.">
        <title>Multi-omics assisted identification of the key and species-specific regulatory components of drought-tolerant mechanisms in Gossypium stocksii.</title>
        <authorList>
            <person name="Yu D."/>
            <person name="Ke L."/>
            <person name="Zhang D."/>
            <person name="Wu Y."/>
            <person name="Sun Y."/>
            <person name="Mei J."/>
            <person name="Sun J."/>
            <person name="Sun Y."/>
        </authorList>
    </citation>
    <scope>NUCLEOTIDE SEQUENCE [LARGE SCALE GENOMIC DNA]</scope>
    <source>
        <strain evidence="2">cv. E1</strain>
        <tissue evidence="1">Leaf</tissue>
    </source>
</reference>
<gene>
    <name evidence="1" type="ORF">J1N35_041131</name>
</gene>
<dbReference type="OrthoDB" id="1747743at2759"/>
<dbReference type="PANTHER" id="PTHR35046">
    <property type="entry name" value="ZINC KNUCKLE (CCHC-TYPE) FAMILY PROTEIN"/>
    <property type="match status" value="1"/>
</dbReference>
<dbReference type="AlphaFoldDB" id="A0A9D3ZJ41"/>
<accession>A0A9D3ZJ41</accession>
<proteinExistence type="predicted"/>
<evidence type="ECO:0000313" key="1">
    <source>
        <dbReference type="EMBL" id="KAH1039388.1"/>
    </source>
</evidence>
<keyword evidence="2" id="KW-1185">Reference proteome</keyword>
<organism evidence="1 2">
    <name type="scientific">Gossypium stocksii</name>
    <dbReference type="NCBI Taxonomy" id="47602"/>
    <lineage>
        <taxon>Eukaryota</taxon>
        <taxon>Viridiplantae</taxon>
        <taxon>Streptophyta</taxon>
        <taxon>Embryophyta</taxon>
        <taxon>Tracheophyta</taxon>
        <taxon>Spermatophyta</taxon>
        <taxon>Magnoliopsida</taxon>
        <taxon>eudicotyledons</taxon>
        <taxon>Gunneridae</taxon>
        <taxon>Pentapetalae</taxon>
        <taxon>rosids</taxon>
        <taxon>malvids</taxon>
        <taxon>Malvales</taxon>
        <taxon>Malvaceae</taxon>
        <taxon>Malvoideae</taxon>
        <taxon>Gossypium</taxon>
    </lineage>
</organism>
<sequence>MKYEVARVRLRAYHEEEEIIPVHARRLLVVKRSLSIQTLENDQQWENIFHSLCQVQGKVCSLIIDSGSYTNVASTLMVERLGLPTTKHSSPYKLQRLNDGGKIKVSKDMINKFHLLYLSKERRFTLVGKGNILNDPSPLMSKGKQGEVSISFKQPYSIHSKDIAHDVGFGKELYLDVVNCLIDVDVVDFIDGKENFANENCCVDQYVDEVILNHHEYILNLCSKRLLCKVLS</sequence>
<dbReference type="Proteomes" id="UP000828251">
    <property type="component" value="Unassembled WGS sequence"/>
</dbReference>